<sequence>MCQEQGAQRRLSVSSPSSWEIRPLLRFPIVFENSCSSSTQPGRPALRTRTTRPVPAIQTSCLTMGTFCLRKSWMS</sequence>
<evidence type="ECO:0000313" key="1">
    <source>
        <dbReference type="EMBL" id="CAI9164649.1"/>
    </source>
</evidence>
<name>A0ABN8YT52_RANTA</name>
<feature type="non-terminal residue" evidence="1">
    <location>
        <position position="75"/>
    </location>
</feature>
<keyword evidence="2" id="KW-1185">Reference proteome</keyword>
<evidence type="ECO:0000313" key="2">
    <source>
        <dbReference type="Proteomes" id="UP001176941"/>
    </source>
</evidence>
<gene>
    <name evidence="1" type="ORF">MRATA1EN1_LOCUS13611</name>
</gene>
<protein>
    <submittedName>
        <fullName evidence="1">Uncharacterized protein</fullName>
    </submittedName>
</protein>
<organism evidence="1 2">
    <name type="scientific">Rangifer tarandus platyrhynchus</name>
    <name type="common">Svalbard reindeer</name>
    <dbReference type="NCBI Taxonomy" id="3082113"/>
    <lineage>
        <taxon>Eukaryota</taxon>
        <taxon>Metazoa</taxon>
        <taxon>Chordata</taxon>
        <taxon>Craniata</taxon>
        <taxon>Vertebrata</taxon>
        <taxon>Euteleostomi</taxon>
        <taxon>Mammalia</taxon>
        <taxon>Eutheria</taxon>
        <taxon>Laurasiatheria</taxon>
        <taxon>Artiodactyla</taxon>
        <taxon>Ruminantia</taxon>
        <taxon>Pecora</taxon>
        <taxon>Cervidae</taxon>
        <taxon>Odocoileinae</taxon>
        <taxon>Rangifer</taxon>
    </lineage>
</organism>
<accession>A0ABN8YT52</accession>
<reference evidence="1" key="1">
    <citation type="submission" date="2023-04" db="EMBL/GenBank/DDBJ databases">
        <authorList>
            <consortium name="ELIXIR-Norway"/>
        </authorList>
    </citation>
    <scope>NUCLEOTIDE SEQUENCE [LARGE SCALE GENOMIC DNA]</scope>
</reference>
<proteinExistence type="predicted"/>
<dbReference type="EMBL" id="OX459959">
    <property type="protein sequence ID" value="CAI9164649.1"/>
    <property type="molecule type" value="Genomic_DNA"/>
</dbReference>
<feature type="non-terminal residue" evidence="1">
    <location>
        <position position="1"/>
    </location>
</feature>
<dbReference type="Proteomes" id="UP001176941">
    <property type="component" value="Chromosome 23"/>
</dbReference>